<evidence type="ECO:0000313" key="3">
    <source>
        <dbReference type="Proteomes" id="UP001551658"/>
    </source>
</evidence>
<organism evidence="2 3">
    <name type="scientific">Nocardia fusca</name>
    <dbReference type="NCBI Taxonomy" id="941183"/>
    <lineage>
        <taxon>Bacteria</taxon>
        <taxon>Bacillati</taxon>
        <taxon>Actinomycetota</taxon>
        <taxon>Actinomycetes</taxon>
        <taxon>Mycobacteriales</taxon>
        <taxon>Nocardiaceae</taxon>
        <taxon>Nocardia</taxon>
    </lineage>
</organism>
<dbReference type="InterPro" id="IPR036736">
    <property type="entry name" value="ACP-like_sf"/>
</dbReference>
<keyword evidence="3" id="KW-1185">Reference proteome</keyword>
<dbReference type="Gene3D" id="1.10.1200.10">
    <property type="entry name" value="ACP-like"/>
    <property type="match status" value="1"/>
</dbReference>
<evidence type="ECO:0000313" key="2">
    <source>
        <dbReference type="EMBL" id="MEV0364716.1"/>
    </source>
</evidence>
<reference evidence="2 3" key="1">
    <citation type="submission" date="2024-06" db="EMBL/GenBank/DDBJ databases">
        <title>The Natural Products Discovery Center: Release of the First 8490 Sequenced Strains for Exploring Actinobacteria Biosynthetic Diversity.</title>
        <authorList>
            <person name="Kalkreuter E."/>
            <person name="Kautsar S.A."/>
            <person name="Yang D."/>
            <person name="Bader C.D."/>
            <person name="Teijaro C.N."/>
            <person name="Fluegel L."/>
            <person name="Davis C.M."/>
            <person name="Simpson J.R."/>
            <person name="Lauterbach L."/>
            <person name="Steele A.D."/>
            <person name="Gui C."/>
            <person name="Meng S."/>
            <person name="Li G."/>
            <person name="Viehrig K."/>
            <person name="Ye F."/>
            <person name="Su P."/>
            <person name="Kiefer A.F."/>
            <person name="Nichols A."/>
            <person name="Cepeda A.J."/>
            <person name="Yan W."/>
            <person name="Fan B."/>
            <person name="Jiang Y."/>
            <person name="Adhikari A."/>
            <person name="Zheng C.-J."/>
            <person name="Schuster L."/>
            <person name="Cowan T.M."/>
            <person name="Smanski M.J."/>
            <person name="Chevrette M.G."/>
            <person name="De Carvalho L.P.S."/>
            <person name="Shen B."/>
        </authorList>
    </citation>
    <scope>NUCLEOTIDE SEQUENCE [LARGE SCALE GENOMIC DNA]</scope>
    <source>
        <strain evidence="2 3">NPDC050671</strain>
    </source>
</reference>
<dbReference type="Pfam" id="PF00550">
    <property type="entry name" value="PP-binding"/>
    <property type="match status" value="1"/>
</dbReference>
<accession>A0ABV3FAI6</accession>
<name>A0ABV3FAI6_9NOCA</name>
<dbReference type="SUPFAM" id="SSF47336">
    <property type="entry name" value="ACP-like"/>
    <property type="match status" value="1"/>
</dbReference>
<dbReference type="Proteomes" id="UP001551658">
    <property type="component" value="Unassembled WGS sequence"/>
</dbReference>
<proteinExistence type="predicted"/>
<evidence type="ECO:0000259" key="1">
    <source>
        <dbReference type="PROSITE" id="PS50075"/>
    </source>
</evidence>
<dbReference type="EMBL" id="JBFAIH010000010">
    <property type="protein sequence ID" value="MEV0364716.1"/>
    <property type="molecule type" value="Genomic_DNA"/>
</dbReference>
<comment type="caution">
    <text evidence="2">The sequence shown here is derived from an EMBL/GenBank/DDBJ whole genome shotgun (WGS) entry which is preliminary data.</text>
</comment>
<dbReference type="InterPro" id="IPR009081">
    <property type="entry name" value="PP-bd_ACP"/>
</dbReference>
<feature type="domain" description="Carrier" evidence="1">
    <location>
        <begin position="3"/>
        <end position="78"/>
    </location>
</feature>
<dbReference type="RefSeq" id="WP_357980108.1">
    <property type="nucleotide sequence ID" value="NZ_JBFAIH010000010.1"/>
</dbReference>
<dbReference type="NCBIfam" id="NF004533">
    <property type="entry name" value="PRK05883.1"/>
    <property type="match status" value="1"/>
</dbReference>
<dbReference type="PROSITE" id="PS50075">
    <property type="entry name" value="CARRIER"/>
    <property type="match status" value="1"/>
</dbReference>
<gene>
    <name evidence="2" type="ORF">AB0H72_18665</name>
</gene>
<sequence>MSSWLNDKLRSVLQKDLALDVENIGPDDRLIEDLGMDSVAFAIALVAIEDHTGLQLSGQQLMECRTVGEVDALFRVALAGGPGLSADT</sequence>
<protein>
    <submittedName>
        <fullName evidence="2">Acyl carrier protein</fullName>
    </submittedName>
</protein>